<comment type="caution">
    <text evidence="2">The sequence shown here is derived from an EMBL/GenBank/DDBJ whole genome shotgun (WGS) entry which is preliminary data.</text>
</comment>
<dbReference type="PROSITE" id="PS51549">
    <property type="entry name" value="DM13"/>
    <property type="match status" value="1"/>
</dbReference>
<organism evidence="2 3">
    <name type="scientific">Spirosoma telluris</name>
    <dbReference type="NCBI Taxonomy" id="2183553"/>
    <lineage>
        <taxon>Bacteria</taxon>
        <taxon>Pseudomonadati</taxon>
        <taxon>Bacteroidota</taxon>
        <taxon>Cytophagia</taxon>
        <taxon>Cytophagales</taxon>
        <taxon>Cytophagaceae</taxon>
        <taxon>Spirosoma</taxon>
    </lineage>
</organism>
<dbReference type="Pfam" id="PF10517">
    <property type="entry name" value="DM13"/>
    <property type="match status" value="1"/>
</dbReference>
<evidence type="ECO:0000313" key="2">
    <source>
        <dbReference type="EMBL" id="RAI73577.1"/>
    </source>
</evidence>
<evidence type="ECO:0000313" key="3">
    <source>
        <dbReference type="Proteomes" id="UP000249016"/>
    </source>
</evidence>
<reference evidence="2 3" key="1">
    <citation type="submission" date="2018-06" db="EMBL/GenBank/DDBJ databases">
        <title>Spirosoma sp. HMF3257 Genome sequencing and assembly.</title>
        <authorList>
            <person name="Kang H."/>
            <person name="Cha I."/>
            <person name="Kim H."/>
            <person name="Kang J."/>
            <person name="Joh K."/>
        </authorList>
    </citation>
    <scope>NUCLEOTIDE SEQUENCE [LARGE SCALE GENOMIC DNA]</scope>
    <source>
        <strain evidence="2 3">HMF3257</strain>
    </source>
</reference>
<protein>
    <recommendedName>
        <fullName evidence="1">DM13 domain-containing protein</fullName>
    </recommendedName>
</protein>
<dbReference type="RefSeq" id="WP_111340456.1">
    <property type="nucleotide sequence ID" value="NZ_QLII01000001.1"/>
</dbReference>
<proteinExistence type="predicted"/>
<dbReference type="EMBL" id="QLII01000001">
    <property type="protein sequence ID" value="RAI73577.1"/>
    <property type="molecule type" value="Genomic_DNA"/>
</dbReference>
<dbReference type="AlphaFoldDB" id="A0A327NEM3"/>
<feature type="domain" description="DM13" evidence="1">
    <location>
        <begin position="48"/>
        <end position="149"/>
    </location>
</feature>
<accession>A0A327NEM3</accession>
<dbReference type="Proteomes" id="UP000249016">
    <property type="component" value="Unassembled WGS sequence"/>
</dbReference>
<sequence>MKQVIAFCLLLPLLFGGCVKPKDLVPLGSAGVPVSVVDPVQTFDKTGQQLRASGLFQNGVHTVSGTVKLYERNGKQTLVFEDFKSDTGPDLRIYLATDTQAGSFTEVSMLTATGNFFVEVPTGVSLSQQRFVLIWCKRFAVHFGNAELK</sequence>
<keyword evidence="3" id="KW-1185">Reference proteome</keyword>
<dbReference type="InterPro" id="IPR019545">
    <property type="entry name" value="DM13_domain"/>
</dbReference>
<gene>
    <name evidence="2" type="ORF">HMF3257_02525</name>
</gene>
<dbReference type="PROSITE" id="PS51257">
    <property type="entry name" value="PROKAR_LIPOPROTEIN"/>
    <property type="match status" value="1"/>
</dbReference>
<evidence type="ECO:0000259" key="1">
    <source>
        <dbReference type="PROSITE" id="PS51549"/>
    </source>
</evidence>
<dbReference type="OrthoDB" id="155521at2"/>
<name>A0A327NEM3_9BACT</name>